<dbReference type="PANTHER" id="PTHR32432:SF13">
    <property type="entry name" value="ETHANOLAMINE AMMONIA-LYASE REACTIVASE EUTA"/>
    <property type="match status" value="1"/>
</dbReference>
<proteinExistence type="predicted"/>
<evidence type="ECO:0000313" key="2">
    <source>
        <dbReference type="Proteomes" id="UP000237798"/>
    </source>
</evidence>
<sequence length="468" mass="51147">MGDEILSVGIDIGTSTTQIIFSKITVQNTAGAFLVPNMKITDIAVTYRSGIYFTPLLSKEEINLEQLKKIILNEYKSAGVHKEQISTGAIIITGETARKENAEKVLEILSDFAGDFVVAAAGPDLESILAGYGSGAGDMSKDRAAGIVNFDIGGGTTNCAVFSGGEVVDSFALDIGGRLIKFDGEGRITYISDKIRKLICNLKLNLCIGEKAEFRDLKSLTDEFAKILSKIFYNRNLNKVEEKLFINHKNEGVKSGFIMFSGGVAEFIYSDLKINGISDTMRFKDIGPLLGYSIRQIFENEGDKLLRPREKIRATVIGAGSNSVKISGSTIMFEDDILPMKNIPIVRIPMGENEEPQFICKNIWSRSRMYSSGNMAIAFKGPKSPGYFAIKKMAEGIVKAFEGSDNPIVVIIQNDFAKALGQTIKNMDTHHKVICIDNVEVRNGDYIDIGKAISGVVPVVVKTLIFKS</sequence>
<comment type="caution">
    <text evidence="1">The sequence shown here is derived from an EMBL/GenBank/DDBJ whole genome shotgun (WGS) entry which is preliminary data.</text>
</comment>
<reference evidence="1 2" key="1">
    <citation type="submission" date="2018-03" db="EMBL/GenBank/DDBJ databases">
        <title>Genome sequence of Clostridium luticellarii DSM 29923.</title>
        <authorList>
            <person name="Poehlein A."/>
            <person name="Daniel R."/>
        </authorList>
    </citation>
    <scope>NUCLEOTIDE SEQUENCE [LARGE SCALE GENOMIC DNA]</scope>
    <source>
        <strain evidence="1 2">DSM 29923</strain>
    </source>
</reference>
<dbReference type="RefSeq" id="WP_106009150.1">
    <property type="nucleotide sequence ID" value="NZ_PVXP01000016.1"/>
</dbReference>
<dbReference type="AlphaFoldDB" id="A0A2T0BNN5"/>
<dbReference type="Gene3D" id="3.30.420.40">
    <property type="match status" value="1"/>
</dbReference>
<dbReference type="GO" id="GO:0016829">
    <property type="term" value="F:lyase activity"/>
    <property type="evidence" value="ECO:0007669"/>
    <property type="project" value="UniProtKB-KW"/>
</dbReference>
<dbReference type="PIRSF" id="PIRSF012293">
    <property type="entry name" value="EutA"/>
    <property type="match status" value="1"/>
</dbReference>
<dbReference type="EMBL" id="PVXP01000016">
    <property type="protein sequence ID" value="PRR85473.1"/>
    <property type="molecule type" value="Genomic_DNA"/>
</dbReference>
<name>A0A2T0BNN5_9CLOT</name>
<accession>A0A2T0BNN5</accession>
<dbReference type="InterPro" id="IPR009377">
    <property type="entry name" value="EutA"/>
</dbReference>
<dbReference type="InterPro" id="IPR043129">
    <property type="entry name" value="ATPase_NBD"/>
</dbReference>
<gene>
    <name evidence="1" type="ORF">CLLU_15430</name>
</gene>
<keyword evidence="2" id="KW-1185">Reference proteome</keyword>
<dbReference type="PANTHER" id="PTHR32432">
    <property type="entry name" value="CELL DIVISION PROTEIN FTSA-RELATED"/>
    <property type="match status" value="1"/>
</dbReference>
<dbReference type="SUPFAM" id="SSF53067">
    <property type="entry name" value="Actin-like ATPase domain"/>
    <property type="match status" value="1"/>
</dbReference>
<dbReference type="Proteomes" id="UP000237798">
    <property type="component" value="Unassembled WGS sequence"/>
</dbReference>
<organism evidence="1 2">
    <name type="scientific">Clostridium luticellarii</name>
    <dbReference type="NCBI Taxonomy" id="1691940"/>
    <lineage>
        <taxon>Bacteria</taxon>
        <taxon>Bacillati</taxon>
        <taxon>Bacillota</taxon>
        <taxon>Clostridia</taxon>
        <taxon>Eubacteriales</taxon>
        <taxon>Clostridiaceae</taxon>
        <taxon>Clostridium</taxon>
    </lineage>
</organism>
<evidence type="ECO:0000313" key="1">
    <source>
        <dbReference type="EMBL" id="PRR85473.1"/>
    </source>
</evidence>
<dbReference type="OrthoDB" id="1542at2"/>
<dbReference type="InterPro" id="IPR050696">
    <property type="entry name" value="FtsA/MreB"/>
</dbReference>
<keyword evidence="1" id="KW-0456">Lyase</keyword>
<dbReference type="Pfam" id="PF06277">
    <property type="entry name" value="EutA"/>
    <property type="match status" value="1"/>
</dbReference>
<protein>
    <submittedName>
        <fullName evidence="1">Reactivating factor for ethanolamine ammonia lyase</fullName>
    </submittedName>
</protein>